<evidence type="ECO:0000313" key="8">
    <source>
        <dbReference type="Proteomes" id="UP000184509"/>
    </source>
</evidence>
<dbReference type="InterPro" id="IPR037225">
    <property type="entry name" value="Nuo51_FMN-bd_sf"/>
</dbReference>
<dbReference type="InterPro" id="IPR023753">
    <property type="entry name" value="FAD/NAD-binding_dom"/>
</dbReference>
<dbReference type="OrthoDB" id="9761899at2"/>
<dbReference type="CDD" id="cd02980">
    <property type="entry name" value="TRX_Fd_family"/>
    <property type="match status" value="1"/>
</dbReference>
<dbReference type="Proteomes" id="UP000184509">
    <property type="component" value="Unassembled WGS sequence"/>
</dbReference>
<dbReference type="FunFam" id="3.40.50.11540:FF:000001">
    <property type="entry name" value="NADH dehydrogenase [ubiquinone] flavoprotein 1, mitochondrial"/>
    <property type="match status" value="1"/>
</dbReference>
<dbReference type="InterPro" id="IPR001949">
    <property type="entry name" value="NADH-UbQ_OxRdtase_51kDa_CS"/>
</dbReference>
<dbReference type="SUPFAM" id="SSF52833">
    <property type="entry name" value="Thioredoxin-like"/>
    <property type="match status" value="1"/>
</dbReference>
<dbReference type="InterPro" id="IPR036249">
    <property type="entry name" value="Thioredoxin-like_sf"/>
</dbReference>
<keyword evidence="4" id="KW-0408">Iron</keyword>
<dbReference type="SMART" id="SM00928">
    <property type="entry name" value="NADH_4Fe-4S"/>
    <property type="match status" value="1"/>
</dbReference>
<evidence type="ECO:0000256" key="1">
    <source>
        <dbReference type="ARBA" id="ARBA00007523"/>
    </source>
</evidence>
<dbReference type="Gene3D" id="3.50.50.60">
    <property type="entry name" value="FAD/NAD(P)-binding domain"/>
    <property type="match status" value="2"/>
</dbReference>
<dbReference type="Gene3D" id="1.20.1440.230">
    <property type="entry name" value="NADH-ubiquinone oxidoreductase 51kDa subunit, iron-sulphur binding domain"/>
    <property type="match status" value="1"/>
</dbReference>
<keyword evidence="2" id="KW-0004">4Fe-4S</keyword>
<organism evidence="7 8">
    <name type="scientific">Bacteroides luti</name>
    <dbReference type="NCBI Taxonomy" id="1297750"/>
    <lineage>
        <taxon>Bacteria</taxon>
        <taxon>Pseudomonadati</taxon>
        <taxon>Bacteroidota</taxon>
        <taxon>Bacteroidia</taxon>
        <taxon>Bacteroidales</taxon>
        <taxon>Bacteroidaceae</taxon>
        <taxon>Bacteroides</taxon>
    </lineage>
</organism>
<comment type="similarity">
    <text evidence="1">Belongs to the complex I 51 kDa subunit family.</text>
</comment>
<dbReference type="Pfam" id="PF07992">
    <property type="entry name" value="Pyr_redox_2"/>
    <property type="match status" value="1"/>
</dbReference>
<dbReference type="InterPro" id="IPR028261">
    <property type="entry name" value="DPD_II"/>
</dbReference>
<dbReference type="EMBL" id="FQTV01000008">
    <property type="protein sequence ID" value="SHF39404.1"/>
    <property type="molecule type" value="Genomic_DNA"/>
</dbReference>
<keyword evidence="8" id="KW-1185">Reference proteome</keyword>
<dbReference type="GO" id="GO:0008137">
    <property type="term" value="F:NADH dehydrogenase (ubiquinone) activity"/>
    <property type="evidence" value="ECO:0007669"/>
    <property type="project" value="InterPro"/>
</dbReference>
<dbReference type="RefSeq" id="WP_073401291.1">
    <property type="nucleotide sequence ID" value="NZ_FQTV01000008.1"/>
</dbReference>
<keyword evidence="5" id="KW-0411">Iron-sulfur</keyword>
<dbReference type="GO" id="GO:0051539">
    <property type="term" value="F:4 iron, 4 sulfur cluster binding"/>
    <property type="evidence" value="ECO:0007669"/>
    <property type="project" value="UniProtKB-KW"/>
</dbReference>
<dbReference type="Gene3D" id="3.40.30.10">
    <property type="entry name" value="Glutaredoxin"/>
    <property type="match status" value="1"/>
</dbReference>
<dbReference type="InterPro" id="IPR019575">
    <property type="entry name" value="Nuop51_4Fe4S-bd"/>
</dbReference>
<reference evidence="7 8" key="1">
    <citation type="submission" date="2016-11" db="EMBL/GenBank/DDBJ databases">
        <authorList>
            <person name="Jaros S."/>
            <person name="Januszkiewicz K."/>
            <person name="Wedrychowicz H."/>
        </authorList>
    </citation>
    <scope>NUCLEOTIDE SEQUENCE [LARGE SCALE GENOMIC DNA]</scope>
    <source>
        <strain evidence="7 8">DSM 26991</strain>
    </source>
</reference>
<dbReference type="PANTHER" id="PTHR43578">
    <property type="entry name" value="NADH-QUINONE OXIDOREDUCTASE SUBUNIT F"/>
    <property type="match status" value="1"/>
</dbReference>
<dbReference type="Gene3D" id="3.40.50.11540">
    <property type="entry name" value="NADH-ubiquinone oxidoreductase 51kDa subunit"/>
    <property type="match status" value="1"/>
</dbReference>
<accession>A0A1M5BA70</accession>
<evidence type="ECO:0000256" key="2">
    <source>
        <dbReference type="ARBA" id="ARBA00022485"/>
    </source>
</evidence>
<dbReference type="PROSITE" id="PS00645">
    <property type="entry name" value="COMPLEX1_51K_2"/>
    <property type="match status" value="1"/>
</dbReference>
<proteinExistence type="inferred from homology"/>
<sequence length="1035" mass="112662">MKINTIKDLESIKNDFLNKEKAFQFTAHICYGAGCISSDCKKFKEAFEQALEHEHLQSKVRIKLTGCMGACTLGPTLIINPGNTLYCNLNPASASFIVNEHIKEGRIAEKFCYKNPETGEVIPDLNEIPFFKHQKKIVLQKCGTIDYASVDEYIAHDGYFALAKALTMNPIEVVDEIKNSGLRGRGGGGFPTGTKWEMANKVSSDLKYLICNADEGDPGAFMDRSLLEGDPHSVIEGMLIAGYAIGASKGVVYIRAEYPIAIERLTMAIKASQELGILGDNILGSKFSFDIVIRIGAGAFVCGEETALMESVEGKRGEPRQKPPYPVQSGLFGKPTVINNVETLGNVAQIILNGSKWFSSIGTEKSKGTKVFALAGAIVHKGLIEVPMGTTLGEILFDVGGGIQRGKLFKMAQTGGPSGGCLTAEHLNTPIDYESLTKLGAIMGSGGLICTDEDTCMVDMARFFMDFVQDESCGKCVPCRIGTKRMLEILERITRGEGKEGDVELLIELGESIKDSAICGLGQTAPNPVLSTIKYFRYEYDEHIKMDYCRAGVCGSLFLAPCQNACPAKVNVPGYVALIAAGRVRDAYNLIRQENPFPSICGRVCTHPCESKCRRAQIDDPIAIADLKRYAADFVYNSGEPLVTLSFPKNGSSVGIIGAGPSGLTCGYYLSRLGYTVDIYEEKDVAGGILAYGIPEYRLPKEELKKEIDAIVQSGINIIYNTKVGKDITFSELKEKYNAIYISIGTQLSRKIGIEGEEKGGVYHGLDFLRDISLNKKVKVKGIVAVIGGGNTAIDAARSALRLGAKEVHILYRRKMEEMPADRREIEDAIEEGVILHELVAPVRFVGDGKVTGIECVKMIPGKFGKDGRRIPVEVINSTFMMDIDMAIPAVSQYSDLPFIPKGEVGVTDWGTFIVDPESQMTTQPGIFAGGDIARGSDVVITAIADGKNAARSIDKYLGGTGKLNIGEPIEIPTRGVDEGITVEHERFKMQSLDPKEREGNFDEVRLGYHKLNAIAESMRCLRCSDRNTDRSSED</sequence>
<dbReference type="InterPro" id="IPR011538">
    <property type="entry name" value="Nuo51_FMN-bd"/>
</dbReference>
<dbReference type="SUPFAM" id="SSF142984">
    <property type="entry name" value="Nqo1 middle domain-like"/>
    <property type="match status" value="1"/>
</dbReference>
<dbReference type="SUPFAM" id="SSF51971">
    <property type="entry name" value="Nucleotide-binding domain"/>
    <property type="match status" value="1"/>
</dbReference>
<dbReference type="SUPFAM" id="SSF142019">
    <property type="entry name" value="Nqo1 FMN-binding domain-like"/>
    <property type="match status" value="1"/>
</dbReference>
<gene>
    <name evidence="7" type="ORF">SAMN05444405_10844</name>
</gene>
<dbReference type="Gene3D" id="3.10.20.600">
    <property type="match status" value="1"/>
</dbReference>
<dbReference type="FunFam" id="1.20.1440.230:FF:000001">
    <property type="entry name" value="Mitochondrial NADH dehydrogenase flavoprotein 1"/>
    <property type="match status" value="1"/>
</dbReference>
<dbReference type="SUPFAM" id="SSF140490">
    <property type="entry name" value="Nqo1C-terminal domain-like"/>
    <property type="match status" value="1"/>
</dbReference>
<protein>
    <submittedName>
        <fullName evidence="7">NADH-quinone oxidoreductase subunit F</fullName>
    </submittedName>
</protein>
<evidence type="ECO:0000313" key="7">
    <source>
        <dbReference type="EMBL" id="SHF39404.1"/>
    </source>
</evidence>
<name>A0A1M5BA70_9BACE</name>
<dbReference type="PRINTS" id="PR00419">
    <property type="entry name" value="ADXRDTASE"/>
</dbReference>
<evidence type="ECO:0000256" key="3">
    <source>
        <dbReference type="ARBA" id="ARBA00022723"/>
    </source>
</evidence>
<dbReference type="Pfam" id="PF01512">
    <property type="entry name" value="Complex1_51K"/>
    <property type="match status" value="1"/>
</dbReference>
<dbReference type="AlphaFoldDB" id="A0A1M5BA70"/>
<dbReference type="GO" id="GO:0046872">
    <property type="term" value="F:metal ion binding"/>
    <property type="evidence" value="ECO:0007669"/>
    <property type="project" value="UniProtKB-KW"/>
</dbReference>
<dbReference type="Pfam" id="PF10589">
    <property type="entry name" value="NADH_4Fe-4S"/>
    <property type="match status" value="1"/>
</dbReference>
<evidence type="ECO:0000259" key="6">
    <source>
        <dbReference type="SMART" id="SM00928"/>
    </source>
</evidence>
<evidence type="ECO:0000256" key="4">
    <source>
        <dbReference type="ARBA" id="ARBA00023004"/>
    </source>
</evidence>
<dbReference type="GO" id="GO:0010181">
    <property type="term" value="F:FMN binding"/>
    <property type="evidence" value="ECO:0007669"/>
    <property type="project" value="InterPro"/>
</dbReference>
<dbReference type="PANTHER" id="PTHR43578:SF3">
    <property type="entry name" value="NADH-QUINONE OXIDOREDUCTASE SUBUNIT F"/>
    <property type="match status" value="1"/>
</dbReference>
<dbReference type="SUPFAM" id="SSF46548">
    <property type="entry name" value="alpha-helical ferredoxin"/>
    <property type="match status" value="2"/>
</dbReference>
<keyword evidence="3" id="KW-0479">Metal-binding</keyword>
<dbReference type="STRING" id="1297750.SAMN05444405_10844"/>
<dbReference type="GO" id="GO:0016491">
    <property type="term" value="F:oxidoreductase activity"/>
    <property type="evidence" value="ECO:0007669"/>
    <property type="project" value="InterPro"/>
</dbReference>
<dbReference type="Pfam" id="PF14691">
    <property type="entry name" value="Fer4_20"/>
    <property type="match status" value="1"/>
</dbReference>
<dbReference type="InterPro" id="IPR037207">
    <property type="entry name" value="Nuop51_4Fe4S-bd_sf"/>
</dbReference>
<dbReference type="InterPro" id="IPR036188">
    <property type="entry name" value="FAD/NAD-bd_sf"/>
</dbReference>
<feature type="domain" description="NADH-ubiquinone oxidoreductase 51kDa subunit iron-sulphur binding" evidence="6">
    <location>
        <begin position="458"/>
        <end position="503"/>
    </location>
</feature>
<dbReference type="Gene3D" id="6.10.250.1450">
    <property type="match status" value="1"/>
</dbReference>
<evidence type="ECO:0000256" key="5">
    <source>
        <dbReference type="ARBA" id="ARBA00023014"/>
    </source>
</evidence>